<accession>A0A4Q9KIX7</accession>
<organism evidence="1 2">
    <name type="scientific">Propioniciclava tarda</name>
    <dbReference type="NCBI Taxonomy" id="433330"/>
    <lineage>
        <taxon>Bacteria</taxon>
        <taxon>Bacillati</taxon>
        <taxon>Actinomycetota</taxon>
        <taxon>Actinomycetes</taxon>
        <taxon>Propionibacteriales</taxon>
        <taxon>Propionibacteriaceae</taxon>
        <taxon>Propioniciclava</taxon>
    </lineage>
</organism>
<evidence type="ECO:0000313" key="1">
    <source>
        <dbReference type="EMBL" id="TBT94328.1"/>
    </source>
</evidence>
<dbReference type="Proteomes" id="UP000291933">
    <property type="component" value="Unassembled WGS sequence"/>
</dbReference>
<gene>
    <name evidence="1" type="ORF">ET996_11570</name>
</gene>
<feature type="non-terminal residue" evidence="1">
    <location>
        <position position="1"/>
    </location>
</feature>
<keyword evidence="2" id="KW-1185">Reference proteome</keyword>
<dbReference type="EMBL" id="SDMR01000015">
    <property type="protein sequence ID" value="TBT94328.1"/>
    <property type="molecule type" value="Genomic_DNA"/>
</dbReference>
<sequence>NAKIRAFVNGWNDRCHPFVWTKTADDILKKANRQTTSNTGH</sequence>
<name>A0A4Q9KIX7_PROTD</name>
<dbReference type="AlphaFoldDB" id="A0A4Q9KIX7"/>
<reference evidence="1 2" key="1">
    <citation type="submission" date="2019-01" db="EMBL/GenBank/DDBJ databases">
        <title>Lactibacter flavus gen. nov., sp. nov., a novel bacterium of the family Propionibacteriaceae isolated from raw milk and dairy products.</title>
        <authorList>
            <person name="Huptas C."/>
            <person name="Wenning M."/>
            <person name="Breitenwieser F."/>
            <person name="Doll E."/>
            <person name="Von Neubeck M."/>
            <person name="Busse H.-J."/>
            <person name="Scherer S."/>
        </authorList>
    </citation>
    <scope>NUCLEOTIDE SEQUENCE [LARGE SCALE GENOMIC DNA]</scope>
    <source>
        <strain evidence="1 2">DSM 22130</strain>
    </source>
</reference>
<comment type="caution">
    <text evidence="1">The sequence shown here is derived from an EMBL/GenBank/DDBJ whole genome shotgun (WGS) entry which is preliminary data.</text>
</comment>
<protein>
    <submittedName>
        <fullName evidence="1">IS630 family transposase</fullName>
    </submittedName>
</protein>
<proteinExistence type="predicted"/>
<evidence type="ECO:0000313" key="2">
    <source>
        <dbReference type="Proteomes" id="UP000291933"/>
    </source>
</evidence>